<proteinExistence type="predicted"/>
<sequence length="92" mass="10705">MSSRTRLRCRADVIAYSRFVVAFYVKVASNDDVVRHHVVRAFNRAPSFIVVSNDDVVRRRRHAVNRALISELRRRHRPYIPSFVVVDVASNL</sequence>
<reference evidence="1 2" key="2">
    <citation type="journal article" date="2017" name="Nature">
        <title>The Apostasia genome and the evolution of orchids.</title>
        <authorList>
            <person name="Zhang G.Q."/>
            <person name="Liu K.W."/>
            <person name="Li Z."/>
            <person name="Lohaus R."/>
            <person name="Hsiao Y.Y."/>
            <person name="Niu S.C."/>
            <person name="Wang J.Y."/>
            <person name="Lin Y.C."/>
            <person name="Xu Q."/>
            <person name="Chen L.J."/>
            <person name="Yoshida K."/>
            <person name="Fujiwara S."/>
            <person name="Wang Z.W."/>
            <person name="Zhang Y.Q."/>
            <person name="Mitsuda N."/>
            <person name="Wang M."/>
            <person name="Liu G.H."/>
            <person name="Pecoraro L."/>
            <person name="Huang H.X."/>
            <person name="Xiao X.J."/>
            <person name="Lin M."/>
            <person name="Wu X.Y."/>
            <person name="Wu W.L."/>
            <person name="Chen Y.Y."/>
            <person name="Chang S.B."/>
            <person name="Sakamoto S."/>
            <person name="Ohme-Takagi M."/>
            <person name="Yagi M."/>
            <person name="Zeng S.J."/>
            <person name="Shen C.Y."/>
            <person name="Yeh C.M."/>
            <person name="Luo Y.B."/>
            <person name="Tsai W.C."/>
            <person name="Van de Peer Y."/>
            <person name="Liu Z.J."/>
        </authorList>
    </citation>
    <scope>NUCLEOTIDE SEQUENCE [LARGE SCALE GENOMIC DNA]</scope>
    <source>
        <tissue evidence="1">The whole plant</tissue>
    </source>
</reference>
<evidence type="ECO:0000313" key="1">
    <source>
        <dbReference type="EMBL" id="PKU81432.1"/>
    </source>
</evidence>
<name>A0A2I0X0I9_9ASPA</name>
<gene>
    <name evidence="1" type="ORF">MA16_Dca015837</name>
</gene>
<dbReference type="AlphaFoldDB" id="A0A2I0X0I9"/>
<dbReference type="EMBL" id="KZ502242">
    <property type="protein sequence ID" value="PKU81432.1"/>
    <property type="molecule type" value="Genomic_DNA"/>
</dbReference>
<evidence type="ECO:0000313" key="2">
    <source>
        <dbReference type="Proteomes" id="UP000233837"/>
    </source>
</evidence>
<dbReference type="Proteomes" id="UP000233837">
    <property type="component" value="Unassembled WGS sequence"/>
</dbReference>
<accession>A0A2I0X0I9</accession>
<protein>
    <submittedName>
        <fullName evidence="1">Uncharacterized protein</fullName>
    </submittedName>
</protein>
<reference evidence="1 2" key="1">
    <citation type="journal article" date="2016" name="Sci. Rep.">
        <title>The Dendrobium catenatum Lindl. genome sequence provides insights into polysaccharide synthase, floral development and adaptive evolution.</title>
        <authorList>
            <person name="Zhang G.Q."/>
            <person name="Xu Q."/>
            <person name="Bian C."/>
            <person name="Tsai W.C."/>
            <person name="Yeh C.M."/>
            <person name="Liu K.W."/>
            <person name="Yoshida K."/>
            <person name="Zhang L.S."/>
            <person name="Chang S.B."/>
            <person name="Chen F."/>
            <person name="Shi Y."/>
            <person name="Su Y.Y."/>
            <person name="Zhang Y.Q."/>
            <person name="Chen L.J."/>
            <person name="Yin Y."/>
            <person name="Lin M."/>
            <person name="Huang H."/>
            <person name="Deng H."/>
            <person name="Wang Z.W."/>
            <person name="Zhu S.L."/>
            <person name="Zhao X."/>
            <person name="Deng C."/>
            <person name="Niu S.C."/>
            <person name="Huang J."/>
            <person name="Wang M."/>
            <person name="Liu G.H."/>
            <person name="Yang H.J."/>
            <person name="Xiao X.J."/>
            <person name="Hsiao Y.Y."/>
            <person name="Wu W.L."/>
            <person name="Chen Y.Y."/>
            <person name="Mitsuda N."/>
            <person name="Ohme-Takagi M."/>
            <person name="Luo Y.B."/>
            <person name="Van de Peer Y."/>
            <person name="Liu Z.J."/>
        </authorList>
    </citation>
    <scope>NUCLEOTIDE SEQUENCE [LARGE SCALE GENOMIC DNA]</scope>
    <source>
        <tissue evidence="1">The whole plant</tissue>
    </source>
</reference>
<organism evidence="1 2">
    <name type="scientific">Dendrobium catenatum</name>
    <dbReference type="NCBI Taxonomy" id="906689"/>
    <lineage>
        <taxon>Eukaryota</taxon>
        <taxon>Viridiplantae</taxon>
        <taxon>Streptophyta</taxon>
        <taxon>Embryophyta</taxon>
        <taxon>Tracheophyta</taxon>
        <taxon>Spermatophyta</taxon>
        <taxon>Magnoliopsida</taxon>
        <taxon>Liliopsida</taxon>
        <taxon>Asparagales</taxon>
        <taxon>Orchidaceae</taxon>
        <taxon>Epidendroideae</taxon>
        <taxon>Malaxideae</taxon>
        <taxon>Dendrobiinae</taxon>
        <taxon>Dendrobium</taxon>
    </lineage>
</organism>
<keyword evidence="2" id="KW-1185">Reference proteome</keyword>